<feature type="compositionally biased region" description="Low complexity" evidence="1">
    <location>
        <begin position="134"/>
        <end position="152"/>
    </location>
</feature>
<name>A0ABV7ZDP9_9DEIO</name>
<evidence type="ECO:0000313" key="3">
    <source>
        <dbReference type="Proteomes" id="UP001595803"/>
    </source>
</evidence>
<protein>
    <recommendedName>
        <fullName evidence="4">DUF3618 domain-containing protein</fullName>
    </recommendedName>
</protein>
<proteinExistence type="predicted"/>
<dbReference type="RefSeq" id="WP_322471932.1">
    <property type="nucleotide sequence ID" value="NZ_JBHRZG010000024.1"/>
</dbReference>
<evidence type="ECO:0000313" key="2">
    <source>
        <dbReference type="EMBL" id="MFC3835203.1"/>
    </source>
</evidence>
<feature type="compositionally biased region" description="Low complexity" evidence="1">
    <location>
        <begin position="162"/>
        <end position="180"/>
    </location>
</feature>
<dbReference type="EMBL" id="JBHRZG010000024">
    <property type="protein sequence ID" value="MFC3835203.1"/>
    <property type="molecule type" value="Genomic_DNA"/>
</dbReference>
<gene>
    <name evidence="2" type="ORF">ACFOSB_20270</name>
</gene>
<reference evidence="3" key="1">
    <citation type="journal article" date="2019" name="Int. J. Syst. Evol. Microbiol.">
        <title>The Global Catalogue of Microorganisms (GCM) 10K type strain sequencing project: providing services to taxonomists for standard genome sequencing and annotation.</title>
        <authorList>
            <consortium name="The Broad Institute Genomics Platform"/>
            <consortium name="The Broad Institute Genome Sequencing Center for Infectious Disease"/>
            <person name="Wu L."/>
            <person name="Ma J."/>
        </authorList>
    </citation>
    <scope>NUCLEOTIDE SEQUENCE [LARGE SCALE GENOMIC DNA]</scope>
    <source>
        <strain evidence="3">CCTCC AB 2017081</strain>
    </source>
</reference>
<evidence type="ECO:0000256" key="1">
    <source>
        <dbReference type="SAM" id="MobiDB-lite"/>
    </source>
</evidence>
<keyword evidence="3" id="KW-1185">Reference proteome</keyword>
<comment type="caution">
    <text evidence="2">The sequence shown here is derived from an EMBL/GenBank/DDBJ whole genome shotgun (WGS) entry which is preliminary data.</text>
</comment>
<sequence length="216" mass="22164">MSDRAPLTMTEREAAREQLRASIDALSEQASLHVQMQKDPLKMLGGASAVGAVIGMVVGRQFRRSRKIYVDAGSPEKHQKALIRAQKTHSGGGGGIGGALVATLGTLAVKTLTDRVITPRLEGYASSLLERSGTAPTPARTTPAATPAAPAAPTRPVPPVAASPEPSRAAAAAQPAAPAAGRTAHPGVLPHPPSVVEAKAEGSVIPPEQMANPNRR</sequence>
<organism evidence="2 3">
    <name type="scientific">Deinococcus rufus</name>
    <dbReference type="NCBI Taxonomy" id="2136097"/>
    <lineage>
        <taxon>Bacteria</taxon>
        <taxon>Thermotogati</taxon>
        <taxon>Deinococcota</taxon>
        <taxon>Deinococci</taxon>
        <taxon>Deinococcales</taxon>
        <taxon>Deinococcaceae</taxon>
        <taxon>Deinococcus</taxon>
    </lineage>
</organism>
<accession>A0ABV7ZDP9</accession>
<evidence type="ECO:0008006" key="4">
    <source>
        <dbReference type="Google" id="ProtNLM"/>
    </source>
</evidence>
<dbReference type="Proteomes" id="UP001595803">
    <property type="component" value="Unassembled WGS sequence"/>
</dbReference>
<feature type="region of interest" description="Disordered" evidence="1">
    <location>
        <begin position="128"/>
        <end position="216"/>
    </location>
</feature>